<evidence type="ECO:0000313" key="1">
    <source>
        <dbReference type="EMBL" id="KAK8036455.1"/>
    </source>
</evidence>
<keyword evidence="2" id="KW-1185">Reference proteome</keyword>
<organism evidence="1 2">
    <name type="scientific">Apiospora marii</name>
    <dbReference type="NCBI Taxonomy" id="335849"/>
    <lineage>
        <taxon>Eukaryota</taxon>
        <taxon>Fungi</taxon>
        <taxon>Dikarya</taxon>
        <taxon>Ascomycota</taxon>
        <taxon>Pezizomycotina</taxon>
        <taxon>Sordariomycetes</taxon>
        <taxon>Xylariomycetidae</taxon>
        <taxon>Amphisphaeriales</taxon>
        <taxon>Apiosporaceae</taxon>
        <taxon>Apiospora</taxon>
    </lineage>
</organism>
<dbReference type="EMBL" id="JAQQWI010000004">
    <property type="protein sequence ID" value="KAK8036455.1"/>
    <property type="molecule type" value="Genomic_DNA"/>
</dbReference>
<reference evidence="1 2" key="1">
    <citation type="submission" date="2023-01" db="EMBL/GenBank/DDBJ databases">
        <title>Analysis of 21 Apiospora genomes using comparative genomics revels a genus with tremendous synthesis potential of carbohydrate active enzymes and secondary metabolites.</title>
        <authorList>
            <person name="Sorensen T."/>
        </authorList>
    </citation>
    <scope>NUCLEOTIDE SEQUENCE [LARGE SCALE GENOMIC DNA]</scope>
    <source>
        <strain evidence="1 2">CBS 20057</strain>
    </source>
</reference>
<protein>
    <submittedName>
        <fullName evidence="1">Uncharacterized protein</fullName>
    </submittedName>
</protein>
<comment type="caution">
    <text evidence="1">The sequence shown here is derived from an EMBL/GenBank/DDBJ whole genome shotgun (WGS) entry which is preliminary data.</text>
</comment>
<gene>
    <name evidence="1" type="ORF">PG991_001592</name>
</gene>
<evidence type="ECO:0000313" key="2">
    <source>
        <dbReference type="Proteomes" id="UP001396898"/>
    </source>
</evidence>
<sequence>MTPAVTANQLLGAVLGVIVQVRYLVALRLADVVGVDVAVVQVAPDGGVGPVGVGALEAVGPGLAVDAAAAGLGVGGTQQQAAAEAFAPVGALGRRRRLSGCYLGRGRLDRGGGRDSEEAGEDGEELHVWWLCGGRRYMFGNGGDLGKQGAVALNSMCGACLDLLSKHIHGSHMRSGISIRGPPDQAGEVMVHRSGSSYAHIFHMAYAAAATLVSYGRVAYLKA</sequence>
<dbReference type="Proteomes" id="UP001396898">
    <property type="component" value="Unassembled WGS sequence"/>
</dbReference>
<proteinExistence type="predicted"/>
<accession>A0ABR1SRW1</accession>
<name>A0ABR1SRW1_9PEZI</name>